<organism evidence="1 2">
    <name type="scientific">Ceratodon purpureus</name>
    <name type="common">Fire moss</name>
    <name type="synonym">Dicranum purpureum</name>
    <dbReference type="NCBI Taxonomy" id="3225"/>
    <lineage>
        <taxon>Eukaryota</taxon>
        <taxon>Viridiplantae</taxon>
        <taxon>Streptophyta</taxon>
        <taxon>Embryophyta</taxon>
        <taxon>Bryophyta</taxon>
        <taxon>Bryophytina</taxon>
        <taxon>Bryopsida</taxon>
        <taxon>Dicranidae</taxon>
        <taxon>Pseudoditrichales</taxon>
        <taxon>Ditrichaceae</taxon>
        <taxon>Ceratodon</taxon>
    </lineage>
</organism>
<gene>
    <name evidence="1" type="ORF">KC19_7G117000</name>
</gene>
<accession>A0A8T0H734</accession>
<name>A0A8T0H734_CERPU</name>
<sequence>MCSMKFKPASAVIIAMPTHVDDESCVIWRGHSVRERLDVRTKHCATLGHPVASVKSAGYTRRVGLFFAAIRMVKYFSAASSRSSRISFSKFPDIVEGALHRRRHRWEGTKSDCTERGCKRAIAGREMTGISVEALPCLCSNLIVGDELGH</sequence>
<protein>
    <submittedName>
        <fullName evidence="1">Uncharacterized protein</fullName>
    </submittedName>
</protein>
<proteinExistence type="predicted"/>
<keyword evidence="2" id="KW-1185">Reference proteome</keyword>
<comment type="caution">
    <text evidence="1">The sequence shown here is derived from an EMBL/GenBank/DDBJ whole genome shotgun (WGS) entry which is preliminary data.</text>
</comment>
<evidence type="ECO:0000313" key="2">
    <source>
        <dbReference type="Proteomes" id="UP000822688"/>
    </source>
</evidence>
<evidence type="ECO:0000313" key="1">
    <source>
        <dbReference type="EMBL" id="KAG0567183.1"/>
    </source>
</evidence>
<dbReference type="Proteomes" id="UP000822688">
    <property type="component" value="Chromosome 7"/>
</dbReference>
<reference evidence="1" key="1">
    <citation type="submission" date="2020-06" db="EMBL/GenBank/DDBJ databases">
        <title>WGS assembly of Ceratodon purpureus strain R40.</title>
        <authorList>
            <person name="Carey S.B."/>
            <person name="Jenkins J."/>
            <person name="Shu S."/>
            <person name="Lovell J.T."/>
            <person name="Sreedasyam A."/>
            <person name="Maumus F."/>
            <person name="Tiley G.P."/>
            <person name="Fernandez-Pozo N."/>
            <person name="Barry K."/>
            <person name="Chen C."/>
            <person name="Wang M."/>
            <person name="Lipzen A."/>
            <person name="Daum C."/>
            <person name="Saski C.A."/>
            <person name="Payton A.C."/>
            <person name="Mcbreen J.C."/>
            <person name="Conrad R.E."/>
            <person name="Kollar L.M."/>
            <person name="Olsson S."/>
            <person name="Huttunen S."/>
            <person name="Landis J.B."/>
            <person name="Wickett N.J."/>
            <person name="Johnson M.G."/>
            <person name="Rensing S.A."/>
            <person name="Grimwood J."/>
            <person name="Schmutz J."/>
            <person name="Mcdaniel S.F."/>
        </authorList>
    </citation>
    <scope>NUCLEOTIDE SEQUENCE</scope>
    <source>
        <strain evidence="1">R40</strain>
    </source>
</reference>
<dbReference type="EMBL" id="CM026428">
    <property type="protein sequence ID" value="KAG0567183.1"/>
    <property type="molecule type" value="Genomic_DNA"/>
</dbReference>
<dbReference type="AlphaFoldDB" id="A0A8T0H734"/>